<dbReference type="SUPFAM" id="SSF53300">
    <property type="entry name" value="vWA-like"/>
    <property type="match status" value="1"/>
</dbReference>
<dbReference type="CDD" id="cd00198">
    <property type="entry name" value="vWFA"/>
    <property type="match status" value="1"/>
</dbReference>
<dbReference type="PROSITE" id="PS50234">
    <property type="entry name" value="VWFA"/>
    <property type="match status" value="1"/>
</dbReference>
<dbReference type="Pfam" id="PF13400">
    <property type="entry name" value="Tad"/>
    <property type="match status" value="1"/>
</dbReference>
<dbReference type="Gene3D" id="3.40.50.410">
    <property type="entry name" value="von Willebrand factor, type A domain"/>
    <property type="match status" value="1"/>
</dbReference>
<sequence>MNARPPRPSRRRRGSVLVLLAFLLPVLAILAAFTINSAYMQLTRTELMVATDAAARAGGRGLSEYQDVEQAKEAARITAAQNSVAGAPLRISTAASGDVEFGMATPMADSPSKFGFTPVSAADVVAGETANAVRVAGRRISGSESGPVNMLMSGFISQTTFQPQQDSVAMQVDRDIVLVLDRSGSMSWTEYDWPSGKSPWYSSTMQAAVSAGYLYRRNGNYYYSSGVDQYEYQDWVWEDHYELGPAPPSPWESLVAAVGAFLEVLEETPQTERVGLASYSSSASLDLQLTSDYSEILAEMATLGPTGSTAIGKGMQKGQEALMNETYARPYAAKTMVVMTDGMHNSGIDPVTVATTIASTSQATIHSVTFTAGADQDRMQSVATIGGGSHYHADDGLALIDTFREVANNLPTILTK</sequence>
<dbReference type="InterPro" id="IPR002035">
    <property type="entry name" value="VWF_A"/>
</dbReference>
<dbReference type="EMBL" id="CP042914">
    <property type="protein sequence ID" value="QEG40007.1"/>
    <property type="molecule type" value="Genomic_DNA"/>
</dbReference>
<dbReference type="KEGG" id="rul:UC8_20110"/>
<dbReference type="PANTHER" id="PTHR10579">
    <property type="entry name" value="CALCIUM-ACTIVATED CHLORIDE CHANNEL REGULATOR"/>
    <property type="match status" value="1"/>
</dbReference>
<evidence type="ECO:0000259" key="1">
    <source>
        <dbReference type="PROSITE" id="PS50234"/>
    </source>
</evidence>
<dbReference type="InterPro" id="IPR028087">
    <property type="entry name" value="Tad_N"/>
</dbReference>
<dbReference type="Pfam" id="PF00092">
    <property type="entry name" value="VWA"/>
    <property type="match status" value="1"/>
</dbReference>
<reference evidence="2 3" key="1">
    <citation type="submission" date="2019-08" db="EMBL/GenBank/DDBJ databases">
        <title>Deep-cultivation of Planctomycetes and their phenomic and genomic characterization uncovers novel biology.</title>
        <authorList>
            <person name="Wiegand S."/>
            <person name="Jogler M."/>
            <person name="Boedeker C."/>
            <person name="Pinto D."/>
            <person name="Vollmers J."/>
            <person name="Rivas-Marin E."/>
            <person name="Kohn T."/>
            <person name="Peeters S.H."/>
            <person name="Heuer A."/>
            <person name="Rast P."/>
            <person name="Oberbeckmann S."/>
            <person name="Bunk B."/>
            <person name="Jeske O."/>
            <person name="Meyerdierks A."/>
            <person name="Storesund J.E."/>
            <person name="Kallscheuer N."/>
            <person name="Luecker S."/>
            <person name="Lage O.M."/>
            <person name="Pohl T."/>
            <person name="Merkel B.J."/>
            <person name="Hornburger P."/>
            <person name="Mueller R.-W."/>
            <person name="Bruemmer F."/>
            <person name="Labrenz M."/>
            <person name="Spormann A.M."/>
            <person name="Op den Camp H."/>
            <person name="Overmann J."/>
            <person name="Amann R."/>
            <person name="Jetten M.S.M."/>
            <person name="Mascher T."/>
            <person name="Medema M.H."/>
            <person name="Devos D.P."/>
            <person name="Kaster A.-K."/>
            <person name="Ovreas L."/>
            <person name="Rohde M."/>
            <person name="Galperin M.Y."/>
            <person name="Jogler C."/>
        </authorList>
    </citation>
    <scope>NUCLEOTIDE SEQUENCE [LARGE SCALE GENOMIC DNA]</scope>
    <source>
        <strain evidence="2 3">UC8</strain>
    </source>
</reference>
<keyword evidence="3" id="KW-1185">Reference proteome</keyword>
<dbReference type="OrthoDB" id="242905at2"/>
<dbReference type="InterPro" id="IPR036465">
    <property type="entry name" value="vWFA_dom_sf"/>
</dbReference>
<accession>A0A5B9QLR0</accession>
<evidence type="ECO:0000313" key="3">
    <source>
        <dbReference type="Proteomes" id="UP000325286"/>
    </source>
</evidence>
<dbReference type="AlphaFoldDB" id="A0A5B9QLR0"/>
<gene>
    <name evidence="2" type="ORF">UC8_20110</name>
</gene>
<dbReference type="PRINTS" id="PR00453">
    <property type="entry name" value="VWFADOMAIN"/>
</dbReference>
<dbReference type="Proteomes" id="UP000325286">
    <property type="component" value="Chromosome"/>
</dbReference>
<organism evidence="2 3">
    <name type="scientific">Roseimaritima ulvae</name>
    <dbReference type="NCBI Taxonomy" id="980254"/>
    <lineage>
        <taxon>Bacteria</taxon>
        <taxon>Pseudomonadati</taxon>
        <taxon>Planctomycetota</taxon>
        <taxon>Planctomycetia</taxon>
        <taxon>Pirellulales</taxon>
        <taxon>Pirellulaceae</taxon>
        <taxon>Roseimaritima</taxon>
    </lineage>
</organism>
<dbReference type="PANTHER" id="PTHR10579:SF43">
    <property type="entry name" value="ZINC FINGER (C3HC4-TYPE RING FINGER) FAMILY PROTEIN"/>
    <property type="match status" value="1"/>
</dbReference>
<dbReference type="RefSeq" id="WP_068140797.1">
    <property type="nucleotide sequence ID" value="NZ_CP042914.1"/>
</dbReference>
<protein>
    <submittedName>
        <fullName evidence="2">von Willebrand factor type A domain protein</fullName>
    </submittedName>
</protein>
<evidence type="ECO:0000313" key="2">
    <source>
        <dbReference type="EMBL" id="QEG40007.1"/>
    </source>
</evidence>
<dbReference type="SMART" id="SM00327">
    <property type="entry name" value="VWA"/>
    <property type="match status" value="1"/>
</dbReference>
<feature type="domain" description="VWFA" evidence="1">
    <location>
        <begin position="175"/>
        <end position="410"/>
    </location>
</feature>
<proteinExistence type="predicted"/>
<name>A0A5B9QLR0_9BACT</name>
<dbReference type="InterPro" id="IPR051266">
    <property type="entry name" value="CLCR"/>
</dbReference>